<proteinExistence type="predicted"/>
<keyword evidence="3" id="KW-1185">Reference proteome</keyword>
<evidence type="ECO:0000313" key="3">
    <source>
        <dbReference type="Proteomes" id="UP001055117"/>
    </source>
</evidence>
<feature type="region of interest" description="Disordered" evidence="1">
    <location>
        <begin position="1"/>
        <end position="69"/>
    </location>
</feature>
<comment type="caution">
    <text evidence="2">The sequence shown here is derived from an EMBL/GenBank/DDBJ whole genome shotgun (WGS) entry which is preliminary data.</text>
</comment>
<accession>A0ABQ4QC43</accession>
<gene>
    <name evidence="2" type="ORF">AFCDBAGC_0510</name>
</gene>
<feature type="compositionally biased region" description="Low complexity" evidence="1">
    <location>
        <begin position="1"/>
        <end position="10"/>
    </location>
</feature>
<organism evidence="2 3">
    <name type="scientific">Methylobacterium cerastii</name>
    <dbReference type="NCBI Taxonomy" id="932741"/>
    <lineage>
        <taxon>Bacteria</taxon>
        <taxon>Pseudomonadati</taxon>
        <taxon>Pseudomonadota</taxon>
        <taxon>Alphaproteobacteria</taxon>
        <taxon>Hyphomicrobiales</taxon>
        <taxon>Methylobacteriaceae</taxon>
        <taxon>Methylobacterium</taxon>
    </lineage>
</organism>
<protein>
    <recommendedName>
        <fullName evidence="4">Flagellar protein FlaG</fullName>
    </recommendedName>
</protein>
<evidence type="ECO:0000256" key="1">
    <source>
        <dbReference type="SAM" id="MobiDB-lite"/>
    </source>
</evidence>
<reference evidence="2 3" key="1">
    <citation type="journal article" date="2021" name="Front. Microbiol.">
        <title>Comprehensive Comparative Genomics and Phenotyping of Methylobacterium Species.</title>
        <authorList>
            <person name="Alessa O."/>
            <person name="Ogura Y."/>
            <person name="Fujitani Y."/>
            <person name="Takami H."/>
            <person name="Hayashi T."/>
            <person name="Sahin N."/>
            <person name="Tani A."/>
        </authorList>
    </citation>
    <scope>NUCLEOTIDE SEQUENCE [LARGE SCALE GENOMIC DNA]</scope>
    <source>
        <strain evidence="2 3">DSM 23679</strain>
    </source>
</reference>
<name>A0ABQ4QC43_9HYPH</name>
<dbReference type="EMBL" id="BPQG01000006">
    <property type="protein sequence ID" value="GJD42671.1"/>
    <property type="molecule type" value="Genomic_DNA"/>
</dbReference>
<evidence type="ECO:0000313" key="2">
    <source>
        <dbReference type="EMBL" id="GJD42671.1"/>
    </source>
</evidence>
<evidence type="ECO:0008006" key="4">
    <source>
        <dbReference type="Google" id="ProtNLM"/>
    </source>
</evidence>
<dbReference type="Proteomes" id="UP001055117">
    <property type="component" value="Unassembled WGS sequence"/>
</dbReference>
<sequence length="124" mass="12853">MRVSGPSPIASTPPPSPAPAVAANDPRAAPSPPLDPAVRLDIRVDGRSPAAVQNPKPVETPPAGKTERRVTVDADTKSIVYQVIDSSYGNVVVQLPDPAVLKSRAYAEAAAAKAQAERPVDRTA</sequence>
<feature type="compositionally biased region" description="Low complexity" evidence="1">
    <location>
        <begin position="19"/>
        <end position="28"/>
    </location>
</feature>